<proteinExistence type="inferred from homology"/>
<keyword evidence="10" id="KW-1185">Reference proteome</keyword>
<dbReference type="STRING" id="687842.ASU31_25890"/>
<feature type="domain" description="SusD-like N-terminal" evidence="8">
    <location>
        <begin position="28"/>
        <end position="233"/>
    </location>
</feature>
<dbReference type="RefSeq" id="WP_057935136.1">
    <property type="nucleotide sequence ID" value="NZ_LMZQ01000054.1"/>
</dbReference>
<dbReference type="InterPro" id="IPR033985">
    <property type="entry name" value="SusD-like_N"/>
</dbReference>
<dbReference type="Pfam" id="PF07980">
    <property type="entry name" value="SusD_RagB"/>
    <property type="match status" value="1"/>
</dbReference>
<dbReference type="InterPro" id="IPR012944">
    <property type="entry name" value="SusD_RagB_dom"/>
</dbReference>
<accession>A0A0T5VH53</accession>
<evidence type="ECO:0000256" key="2">
    <source>
        <dbReference type="ARBA" id="ARBA00006275"/>
    </source>
</evidence>
<gene>
    <name evidence="9" type="ORF">ASU31_25890</name>
</gene>
<evidence type="ECO:0000313" key="10">
    <source>
        <dbReference type="Proteomes" id="UP000051950"/>
    </source>
</evidence>
<evidence type="ECO:0008006" key="11">
    <source>
        <dbReference type="Google" id="ProtNLM"/>
    </source>
</evidence>
<dbReference type="PROSITE" id="PS51257">
    <property type="entry name" value="PROKAR_LIPOPROTEIN"/>
    <property type="match status" value="1"/>
</dbReference>
<comment type="subcellular location">
    <subcellularLocation>
        <location evidence="1">Cell outer membrane</location>
    </subcellularLocation>
</comment>
<protein>
    <recommendedName>
        <fullName evidence="11">Carbohydrate-binding protein SusD</fullName>
    </recommendedName>
</protein>
<keyword evidence="4" id="KW-0472">Membrane</keyword>
<feature type="signal peptide" evidence="6">
    <location>
        <begin position="1"/>
        <end position="25"/>
    </location>
</feature>
<sequence>MKFKYKNTLAIGMLAMLMASFSGCKKDFFDVKDRNGIDSRIWDNEGAIQFLLNDTYDVVMPDFPYELAANNVIYASDEDRFSSSESIMRKAIGVNGTLTSNDVKFIATKYQGTKGDNRYFDIARCNVAIKEIPGGNLAQDSKNKLRGQFFALRALSYFELTRLYGGVPLVLTPQNPDNVELSGRASASACFKSIVSDLDSAMVLLNNVTWNDGNERGKFTRKAAAALKGRVLLYWASPQFNPLDNPSHPFDQSRWTTAYQACKEAYDICKASGNSLLPNYGDIFLKEGTSNTEAIIVRSYSNKVEKRGQNVEAKARPTEEGGGASAFIPTLNLVNTYTMKDGVPVGQGSSFTYDPVLFWVNRDPRLDATIAYNGSSWKLSGASSRRQWNYISNITEPSPQGFYMKRFCDPELAKGAVAYANDFGGNGLDWIELRYAEVIMNLAECANEIGNLTEAQNLVKEIRIRAGIQAGTKNYGLDLASSKFLMRDLILKERMVEFAFEGKRAYDLRRTRNYHLLQGTMQTIQWETKSAALKTELEAVTANGTRFREGVNINDKTSFEKYFKTSILNQGVTGFSIPDTYYFYALPSTFMNSSPLLEQTIGWDGGTFDPLK</sequence>
<evidence type="ECO:0000256" key="1">
    <source>
        <dbReference type="ARBA" id="ARBA00004442"/>
    </source>
</evidence>
<dbReference type="GO" id="GO:0009279">
    <property type="term" value="C:cell outer membrane"/>
    <property type="evidence" value="ECO:0007669"/>
    <property type="project" value="UniProtKB-SubCell"/>
</dbReference>
<evidence type="ECO:0000256" key="5">
    <source>
        <dbReference type="ARBA" id="ARBA00023237"/>
    </source>
</evidence>
<dbReference type="Proteomes" id="UP000051950">
    <property type="component" value="Unassembled WGS sequence"/>
</dbReference>
<keyword evidence="5" id="KW-0998">Cell outer membrane</keyword>
<dbReference type="OrthoDB" id="5694214at2"/>
<evidence type="ECO:0000259" key="8">
    <source>
        <dbReference type="Pfam" id="PF14322"/>
    </source>
</evidence>
<evidence type="ECO:0000256" key="4">
    <source>
        <dbReference type="ARBA" id="ARBA00023136"/>
    </source>
</evidence>
<organism evidence="9 10">
    <name type="scientific">Pedobacter ginsenosidimutans</name>
    <dbReference type="NCBI Taxonomy" id="687842"/>
    <lineage>
        <taxon>Bacteria</taxon>
        <taxon>Pseudomonadati</taxon>
        <taxon>Bacteroidota</taxon>
        <taxon>Sphingobacteriia</taxon>
        <taxon>Sphingobacteriales</taxon>
        <taxon>Sphingobacteriaceae</taxon>
        <taxon>Pedobacter</taxon>
    </lineage>
</organism>
<name>A0A0T5VH53_9SPHI</name>
<dbReference type="InterPro" id="IPR011990">
    <property type="entry name" value="TPR-like_helical_dom_sf"/>
</dbReference>
<dbReference type="Pfam" id="PF14322">
    <property type="entry name" value="SusD-like_3"/>
    <property type="match status" value="1"/>
</dbReference>
<feature type="chain" id="PRO_5006665079" description="Carbohydrate-binding protein SusD" evidence="6">
    <location>
        <begin position="26"/>
        <end position="612"/>
    </location>
</feature>
<comment type="similarity">
    <text evidence="2">Belongs to the SusD family.</text>
</comment>
<evidence type="ECO:0000313" key="9">
    <source>
        <dbReference type="EMBL" id="KRT13190.1"/>
    </source>
</evidence>
<dbReference type="AlphaFoldDB" id="A0A0T5VH53"/>
<evidence type="ECO:0000256" key="3">
    <source>
        <dbReference type="ARBA" id="ARBA00022729"/>
    </source>
</evidence>
<evidence type="ECO:0000256" key="6">
    <source>
        <dbReference type="SAM" id="SignalP"/>
    </source>
</evidence>
<dbReference type="EMBL" id="LMZQ01000054">
    <property type="protein sequence ID" value="KRT13190.1"/>
    <property type="molecule type" value="Genomic_DNA"/>
</dbReference>
<feature type="domain" description="RagB/SusD" evidence="7">
    <location>
        <begin position="299"/>
        <end position="603"/>
    </location>
</feature>
<evidence type="ECO:0000259" key="7">
    <source>
        <dbReference type="Pfam" id="PF07980"/>
    </source>
</evidence>
<comment type="caution">
    <text evidence="9">The sequence shown here is derived from an EMBL/GenBank/DDBJ whole genome shotgun (WGS) entry which is preliminary data.</text>
</comment>
<dbReference type="SUPFAM" id="SSF48452">
    <property type="entry name" value="TPR-like"/>
    <property type="match status" value="1"/>
</dbReference>
<dbReference type="Gene3D" id="1.25.40.390">
    <property type="match status" value="1"/>
</dbReference>
<reference evidence="9 10" key="1">
    <citation type="submission" date="2015-11" db="EMBL/GenBank/DDBJ databases">
        <title>Sequence of Pedobacter ginsenosidimutans.</title>
        <authorList>
            <person name="Carson E."/>
            <person name="Keyser V."/>
            <person name="Newman J."/>
            <person name="Miller J."/>
        </authorList>
    </citation>
    <scope>NUCLEOTIDE SEQUENCE [LARGE SCALE GENOMIC DNA]</scope>
    <source>
        <strain evidence="9 10">KACC 14530</strain>
    </source>
</reference>
<keyword evidence="3 6" id="KW-0732">Signal</keyword>